<dbReference type="GO" id="GO:0016020">
    <property type="term" value="C:membrane"/>
    <property type="evidence" value="ECO:0007669"/>
    <property type="project" value="UniProtKB-SubCell"/>
</dbReference>
<protein>
    <submittedName>
        <fullName evidence="8">Metal ABC transporter substrate-binding protein</fullName>
    </submittedName>
</protein>
<proteinExistence type="inferred from homology"/>
<evidence type="ECO:0000256" key="2">
    <source>
        <dbReference type="ARBA" id="ARBA00008973"/>
    </source>
</evidence>
<organism evidence="8 9">
    <name type="scientific">Alcaligenes faecalis</name>
    <dbReference type="NCBI Taxonomy" id="511"/>
    <lineage>
        <taxon>Bacteria</taxon>
        <taxon>Pseudomonadati</taxon>
        <taxon>Pseudomonadota</taxon>
        <taxon>Betaproteobacteria</taxon>
        <taxon>Burkholderiales</taxon>
        <taxon>Alcaligenaceae</taxon>
        <taxon>Alcaligenes</taxon>
    </lineage>
</organism>
<evidence type="ECO:0000256" key="4">
    <source>
        <dbReference type="ARBA" id="ARBA00023136"/>
    </source>
</evidence>
<reference evidence="8 9" key="2">
    <citation type="submission" date="2018-05" db="EMBL/GenBank/DDBJ databases">
        <authorList>
            <person name="Lanie J.A."/>
            <person name="Ng W.-L."/>
            <person name="Kazmierczak K.M."/>
            <person name="Andrzejewski T.M."/>
            <person name="Davidsen T.M."/>
            <person name="Wayne K.J."/>
            <person name="Tettelin H."/>
            <person name="Glass J.I."/>
            <person name="Rusch D."/>
            <person name="Podicherti R."/>
            <person name="Tsui H.-C.T."/>
            <person name="Winkler M.E."/>
        </authorList>
    </citation>
    <scope>NUCLEOTIDE SEQUENCE [LARGE SCALE GENOMIC DNA]</scope>
    <source>
        <strain evidence="8 9">YBY</strain>
    </source>
</reference>
<evidence type="ECO:0000256" key="3">
    <source>
        <dbReference type="ARBA" id="ARBA00022729"/>
    </source>
</evidence>
<keyword evidence="5" id="KW-0564">Palmitate</keyword>
<dbReference type="RefSeq" id="WP_109089847.1">
    <property type="nucleotide sequence ID" value="NZ_QEXO01000005.1"/>
</dbReference>
<evidence type="ECO:0000256" key="5">
    <source>
        <dbReference type="ARBA" id="ARBA00023139"/>
    </source>
</evidence>
<evidence type="ECO:0000256" key="7">
    <source>
        <dbReference type="SAM" id="SignalP"/>
    </source>
</evidence>
<name>A0A2U2BFE6_ALCFA</name>
<dbReference type="AlphaFoldDB" id="A0A2U2BFE6"/>
<comment type="caution">
    <text evidence="8">The sequence shown here is derived from an EMBL/GenBank/DDBJ whole genome shotgun (WGS) entry which is preliminary data.</text>
</comment>
<dbReference type="STRING" id="511.UZ73_10185"/>
<dbReference type="Proteomes" id="UP000245216">
    <property type="component" value="Unassembled WGS sequence"/>
</dbReference>
<dbReference type="SUPFAM" id="SSF53850">
    <property type="entry name" value="Periplasmic binding protein-like II"/>
    <property type="match status" value="1"/>
</dbReference>
<feature type="chain" id="PRO_5015508538" evidence="7">
    <location>
        <begin position="29"/>
        <end position="280"/>
    </location>
</feature>
<evidence type="ECO:0000313" key="8">
    <source>
        <dbReference type="EMBL" id="PWE12740.1"/>
    </source>
</evidence>
<evidence type="ECO:0000256" key="6">
    <source>
        <dbReference type="ARBA" id="ARBA00023288"/>
    </source>
</evidence>
<gene>
    <name evidence="8" type="ORF">DF183_18425</name>
</gene>
<sequence length="280" mass="30543">MTAIFSSRVQRLALGILFAAALPFSSSAAVIKVGSIPGATSDAVQALIPEGKKQGLDIQLVEFTDWTLPNEAVNNRDIDVNFFQHEAFLNNAIKERGYDLELIGLGLLQNIGLYSNKYQSLDQVPKGATVSLPNDPVNQGRGLLLLQKAGLITLRHGLDTGATVNDVVDNPRQLKLVEIEGPQLIHSLPDVDLAVVWPSYFVSAGRKADAGKALVYSGIADTFYAMGFVTRKDRVNDPALKQFVELFQQSQAVRNTIADRFDHNPHLYTLPWQGSSTASK</sequence>
<keyword evidence="6" id="KW-0449">Lipoprotein</keyword>
<dbReference type="Pfam" id="PF03180">
    <property type="entry name" value="Lipoprotein_9"/>
    <property type="match status" value="1"/>
</dbReference>
<comment type="similarity">
    <text evidence="2">Belongs to the NlpA lipoprotein family.</text>
</comment>
<comment type="subcellular location">
    <subcellularLocation>
        <location evidence="1">Membrane</location>
        <topology evidence="1">Lipid-anchor</topology>
    </subcellularLocation>
</comment>
<evidence type="ECO:0000256" key="1">
    <source>
        <dbReference type="ARBA" id="ARBA00004635"/>
    </source>
</evidence>
<dbReference type="PANTHER" id="PTHR30429">
    <property type="entry name" value="D-METHIONINE-BINDING LIPOPROTEIN METQ"/>
    <property type="match status" value="1"/>
</dbReference>
<dbReference type="EMBL" id="QEXO01000005">
    <property type="protein sequence ID" value="PWE12740.1"/>
    <property type="molecule type" value="Genomic_DNA"/>
</dbReference>
<dbReference type="InterPro" id="IPR004872">
    <property type="entry name" value="Lipoprotein_NlpA"/>
</dbReference>
<dbReference type="Gene3D" id="3.40.190.10">
    <property type="entry name" value="Periplasmic binding protein-like II"/>
    <property type="match status" value="2"/>
</dbReference>
<dbReference type="PANTHER" id="PTHR30429:SF1">
    <property type="entry name" value="D-METHIONINE-BINDING LIPOPROTEIN METQ-RELATED"/>
    <property type="match status" value="1"/>
</dbReference>
<keyword evidence="4" id="KW-0472">Membrane</keyword>
<accession>A0A2U2BFE6</accession>
<evidence type="ECO:0000313" key="9">
    <source>
        <dbReference type="Proteomes" id="UP000245216"/>
    </source>
</evidence>
<reference evidence="8 9" key="1">
    <citation type="submission" date="2018-05" db="EMBL/GenBank/DDBJ databases">
        <title>Genome Sequence of an Efficient Indole-Degrading Bacterium, Alcaligenes sp.YBY.</title>
        <authorList>
            <person name="Yang B."/>
        </authorList>
    </citation>
    <scope>NUCLEOTIDE SEQUENCE [LARGE SCALE GENOMIC DNA]</scope>
    <source>
        <strain evidence="8 9">YBY</strain>
    </source>
</reference>
<keyword evidence="3 7" id="KW-0732">Signal</keyword>
<feature type="signal peptide" evidence="7">
    <location>
        <begin position="1"/>
        <end position="28"/>
    </location>
</feature>